<evidence type="ECO:0008006" key="4">
    <source>
        <dbReference type="Google" id="ProtNLM"/>
    </source>
</evidence>
<keyword evidence="1" id="KW-1133">Transmembrane helix</keyword>
<reference evidence="2" key="1">
    <citation type="journal article" date="2014" name="Int. J. Syst. Evol. Microbiol.">
        <title>Complete genome sequence of Corynebacterium casei LMG S-19264T (=DSM 44701T), isolated from a smear-ripened cheese.</title>
        <authorList>
            <consortium name="US DOE Joint Genome Institute (JGI-PGF)"/>
            <person name="Walter F."/>
            <person name="Albersmeier A."/>
            <person name="Kalinowski J."/>
            <person name="Ruckert C."/>
        </authorList>
    </citation>
    <scope>NUCLEOTIDE SEQUENCE</scope>
    <source>
        <strain evidence="2">CGMCC 1.15966</strain>
    </source>
</reference>
<evidence type="ECO:0000313" key="2">
    <source>
        <dbReference type="EMBL" id="GGE27847.1"/>
    </source>
</evidence>
<evidence type="ECO:0000256" key="1">
    <source>
        <dbReference type="SAM" id="Phobius"/>
    </source>
</evidence>
<evidence type="ECO:0000313" key="3">
    <source>
        <dbReference type="Proteomes" id="UP000614460"/>
    </source>
</evidence>
<gene>
    <name evidence="2" type="ORF">GCM10011516_26850</name>
</gene>
<feature type="transmembrane region" description="Helical" evidence="1">
    <location>
        <begin position="54"/>
        <end position="74"/>
    </location>
</feature>
<reference evidence="2" key="2">
    <citation type="submission" date="2020-09" db="EMBL/GenBank/DDBJ databases">
        <authorList>
            <person name="Sun Q."/>
            <person name="Zhou Y."/>
        </authorList>
    </citation>
    <scope>NUCLEOTIDE SEQUENCE</scope>
    <source>
        <strain evidence="2">CGMCC 1.15966</strain>
    </source>
</reference>
<protein>
    <recommendedName>
        <fullName evidence="4">VanZ-like domain-containing protein</fullName>
    </recommendedName>
</protein>
<keyword evidence="1" id="KW-0812">Transmembrane</keyword>
<name>A0A8H9G1G4_9SPHI</name>
<sequence length="152" mass="17633">MWTISHAYRRILCALKVLLIDRYLIFYALSWFIIRFSRQSGSPLPYLNNWLTDFVFIPLIAHASFCFGVFLFGIKSYKFPFSQLLVLAFVVSLFFEVLSPRITDYNTADWVDVLCYISGALFYFYIHQPFNNKKFITEKTGLPTSTGTTTSG</sequence>
<dbReference type="EMBL" id="BMKM01000007">
    <property type="protein sequence ID" value="GGE27847.1"/>
    <property type="molecule type" value="Genomic_DNA"/>
</dbReference>
<feature type="transmembrane region" description="Helical" evidence="1">
    <location>
        <begin position="12"/>
        <end position="34"/>
    </location>
</feature>
<keyword evidence="1" id="KW-0472">Membrane</keyword>
<feature type="transmembrane region" description="Helical" evidence="1">
    <location>
        <begin position="110"/>
        <end position="126"/>
    </location>
</feature>
<accession>A0A8H9G1G4</accession>
<dbReference type="Proteomes" id="UP000614460">
    <property type="component" value="Unassembled WGS sequence"/>
</dbReference>
<proteinExistence type="predicted"/>
<comment type="caution">
    <text evidence="2">The sequence shown here is derived from an EMBL/GenBank/DDBJ whole genome shotgun (WGS) entry which is preliminary data.</text>
</comment>
<dbReference type="AlphaFoldDB" id="A0A8H9G1G4"/>
<keyword evidence="3" id="KW-1185">Reference proteome</keyword>
<feature type="transmembrane region" description="Helical" evidence="1">
    <location>
        <begin position="81"/>
        <end position="98"/>
    </location>
</feature>
<organism evidence="2 3">
    <name type="scientific">Sphingobacterium cellulitidis</name>
    <dbReference type="NCBI Taxonomy" id="1768011"/>
    <lineage>
        <taxon>Bacteria</taxon>
        <taxon>Pseudomonadati</taxon>
        <taxon>Bacteroidota</taxon>
        <taxon>Sphingobacteriia</taxon>
        <taxon>Sphingobacteriales</taxon>
        <taxon>Sphingobacteriaceae</taxon>
        <taxon>Sphingobacterium</taxon>
    </lineage>
</organism>
<dbReference type="RefSeq" id="WP_182498650.1">
    <property type="nucleotide sequence ID" value="NZ_BMKM01000007.1"/>
</dbReference>